<keyword evidence="1" id="KW-0812">Transmembrane</keyword>
<organism evidence="2 3">
    <name type="scientific">Glossina pallidipes</name>
    <name type="common">Tsetse fly</name>
    <dbReference type="NCBI Taxonomy" id="7398"/>
    <lineage>
        <taxon>Eukaryota</taxon>
        <taxon>Metazoa</taxon>
        <taxon>Ecdysozoa</taxon>
        <taxon>Arthropoda</taxon>
        <taxon>Hexapoda</taxon>
        <taxon>Insecta</taxon>
        <taxon>Pterygota</taxon>
        <taxon>Neoptera</taxon>
        <taxon>Endopterygota</taxon>
        <taxon>Diptera</taxon>
        <taxon>Brachycera</taxon>
        <taxon>Muscomorpha</taxon>
        <taxon>Hippoboscoidea</taxon>
        <taxon>Glossinidae</taxon>
        <taxon>Glossina</taxon>
    </lineage>
</organism>
<dbReference type="AlphaFoldDB" id="A0A1A9ZSM0"/>
<proteinExistence type="predicted"/>
<keyword evidence="3" id="KW-1185">Reference proteome</keyword>
<sequence>MEGRFEFFLRLRMSLRFTLQLATFIFTVGFMDFHVDARNIYKTKIDLKYAAFLISMTLSLCILLNLYIRSKCGGIFMDAR</sequence>
<dbReference type="EnsemblMetazoa" id="GPAI023737-RA">
    <property type="protein sequence ID" value="GPAI023737-PA"/>
    <property type="gene ID" value="GPAI023737"/>
</dbReference>
<evidence type="ECO:0000313" key="2">
    <source>
        <dbReference type="EnsemblMetazoa" id="GPAI023737-PA"/>
    </source>
</evidence>
<feature type="transmembrane region" description="Helical" evidence="1">
    <location>
        <begin position="47"/>
        <end position="68"/>
    </location>
</feature>
<dbReference type="Proteomes" id="UP000092445">
    <property type="component" value="Unassembled WGS sequence"/>
</dbReference>
<keyword evidence="1" id="KW-0472">Membrane</keyword>
<evidence type="ECO:0000256" key="1">
    <source>
        <dbReference type="SAM" id="Phobius"/>
    </source>
</evidence>
<name>A0A1A9ZSM0_GLOPL</name>
<keyword evidence="1" id="KW-1133">Transmembrane helix</keyword>
<reference evidence="2" key="2">
    <citation type="submission" date="2020-05" db="UniProtKB">
        <authorList>
            <consortium name="EnsemblMetazoa"/>
        </authorList>
    </citation>
    <scope>IDENTIFICATION</scope>
    <source>
        <strain evidence="2">IAEA</strain>
    </source>
</reference>
<accession>A0A1A9ZSM0</accession>
<protein>
    <submittedName>
        <fullName evidence="2">Uncharacterized protein</fullName>
    </submittedName>
</protein>
<dbReference type="VEuPathDB" id="VectorBase:GPAI023737"/>
<reference evidence="3" key="1">
    <citation type="submission" date="2014-03" db="EMBL/GenBank/DDBJ databases">
        <authorList>
            <person name="Aksoy S."/>
            <person name="Warren W."/>
            <person name="Wilson R.K."/>
        </authorList>
    </citation>
    <scope>NUCLEOTIDE SEQUENCE [LARGE SCALE GENOMIC DNA]</scope>
    <source>
        <strain evidence="3">IAEA</strain>
    </source>
</reference>
<evidence type="ECO:0000313" key="3">
    <source>
        <dbReference type="Proteomes" id="UP000092445"/>
    </source>
</evidence>